<accession>A0ABY4RD47</accession>
<feature type="signal peptide" evidence="1">
    <location>
        <begin position="1"/>
        <end position="30"/>
    </location>
</feature>
<proteinExistence type="predicted"/>
<name>A0ABY4RD47_9GAMM</name>
<dbReference type="InterPro" id="IPR010069">
    <property type="entry name" value="CdiA_FHA1_rpt"/>
</dbReference>
<dbReference type="Proteomes" id="UP001056635">
    <property type="component" value="Chromosome"/>
</dbReference>
<dbReference type="Pfam" id="PF05594">
    <property type="entry name" value="Fil_haemagg"/>
    <property type="match status" value="6"/>
</dbReference>
<evidence type="ECO:0000259" key="2">
    <source>
        <dbReference type="SMART" id="SM00912"/>
    </source>
</evidence>
<evidence type="ECO:0000313" key="4">
    <source>
        <dbReference type="Proteomes" id="UP001056635"/>
    </source>
</evidence>
<feature type="chain" id="PRO_5046682416" evidence="1">
    <location>
        <begin position="31"/>
        <end position="888"/>
    </location>
</feature>
<dbReference type="EMBL" id="CP082904">
    <property type="protein sequence ID" value="UQY45627.1"/>
    <property type="molecule type" value="Genomic_DNA"/>
</dbReference>
<evidence type="ECO:0000256" key="1">
    <source>
        <dbReference type="SAM" id="SignalP"/>
    </source>
</evidence>
<dbReference type="NCBIfam" id="TIGR01731">
    <property type="entry name" value="fil_hemag_20aa"/>
    <property type="match status" value="9"/>
</dbReference>
<dbReference type="SUPFAM" id="SSF51126">
    <property type="entry name" value="Pectin lyase-like"/>
    <property type="match status" value="1"/>
</dbReference>
<keyword evidence="1" id="KW-0732">Signal</keyword>
<dbReference type="InterPro" id="IPR011050">
    <property type="entry name" value="Pectin_lyase_fold/virulence"/>
</dbReference>
<dbReference type="RefSeq" id="WP_249894188.1">
    <property type="nucleotide sequence ID" value="NZ_CP082904.1"/>
</dbReference>
<dbReference type="InterPro" id="IPR008638">
    <property type="entry name" value="FhaB/CdiA-like_TPS"/>
</dbReference>
<reference evidence="3" key="1">
    <citation type="submission" date="2021-09" db="EMBL/GenBank/DDBJ databases">
        <title>First case of bloodstream infection caused by Mixta hanseatica sp. nov., a member of the Erwiniaceae family.</title>
        <authorList>
            <person name="Both A."/>
            <person name="Huang J."/>
            <person name="Wenzel P."/>
            <person name="Aepfelbacher M."/>
            <person name="Rohde H."/>
            <person name="Christner M."/>
            <person name="Hentschke M."/>
        </authorList>
    </citation>
    <scope>NUCLEOTIDE SEQUENCE</scope>
    <source>
        <strain evidence="3">X22927</strain>
    </source>
</reference>
<organism evidence="3 4">
    <name type="scientific">Mixta hanseatica</name>
    <dbReference type="NCBI Taxonomy" id="2872648"/>
    <lineage>
        <taxon>Bacteria</taxon>
        <taxon>Pseudomonadati</taxon>
        <taxon>Pseudomonadota</taxon>
        <taxon>Gammaproteobacteria</taxon>
        <taxon>Enterobacterales</taxon>
        <taxon>Erwiniaceae</taxon>
        <taxon>Mixta</taxon>
    </lineage>
</organism>
<dbReference type="InterPro" id="IPR012334">
    <property type="entry name" value="Pectin_lyas_fold"/>
</dbReference>
<gene>
    <name evidence="3" type="ORF">K6958_08220</name>
</gene>
<dbReference type="SMART" id="SM00912">
    <property type="entry name" value="Haemagg_act"/>
    <property type="match status" value="1"/>
</dbReference>
<dbReference type="Gene3D" id="2.160.20.10">
    <property type="entry name" value="Single-stranded right-handed beta-helix, Pectin lyase-like"/>
    <property type="match status" value="1"/>
</dbReference>
<evidence type="ECO:0000313" key="3">
    <source>
        <dbReference type="EMBL" id="UQY45627.1"/>
    </source>
</evidence>
<feature type="domain" description="Filamentous haemagglutinin FhaB/tRNA nuclease CdiA-like TPS" evidence="2">
    <location>
        <begin position="41"/>
        <end position="161"/>
    </location>
</feature>
<dbReference type="InterPro" id="IPR008619">
    <property type="entry name" value="Filamentous_hemagglutn_rpt"/>
</dbReference>
<keyword evidence="4" id="KW-1185">Reference proteome</keyword>
<sequence>MRNRISRPTYLKYHPVATFILLSLAGVAQADSVSKLTNSVVNGVTVVNINEANEHGVSHNIYNKFNVDKKGLIFNNSQNAIKTTLAGDIQGNSNLTSGAAKVILNEVISKNQSALQGWLEVAGNKAHLIIANPNGISCQGCGFINAEKVTVTTGKPDMQNGMLKGYNVNGGMVTLAQLESASPTEILARSVIVSGKVFAEELAVVTGNNYVDITGKTTGTVKAQGYRQTYGIDVAALGGMYANKIKLVSSEKGVGVRNSGIIAGNADIQIDSSGKIINNNAKIQAAGSILVKAQQGLENITGRISSNNSLTIDMPKGSIDNNRAGMIAAEKDITVSSSAFNNINGKISAGGTLAINTHNNTLLNRGKGDSVGIHATVVKLQTGWLDNHHGLVKGHSIDAAASSLYNNDGTIEATGDMKISSNANIDNRQGLIRSTVGYLHLDVARGSINNGNTRTADTFSGDSQGIIAGEGGININTTSFDNRTGQIASKGDISITATSGMDNYQGKVTGDKNISMKAGSLFNGQAGISSTGNIDVELEDTFANNIGILNSDEGNIIIKAMHVNNKGGIINGSDVNIQVKSTLDNSAALMVANKNLIITAAGMVNNSNAEDFGTVYGGYLAMPNQKGGMVGRENVVIDAGQLNNENSRIVSEFGALAIKSKKNINNALGRIVANSGASQINAQSINNDEATISSKGSMTINTVSLSNYGSGNPIDNDATGIIAADKNLTVNIGSNFVNYGWVNANENASVTVAGIFSNRNVVSAGQDLTITTKNNIYNYRDMAAANHLLLKASANIKNMSGANIKGVVSTAVEAKGELVNQGNIVSDNKLIFHVDKNIYNYSNILTSGSAIIHGKNLLNSGSKAYMGGVMGMELKADNISNSGTFVGL</sequence>
<dbReference type="Pfam" id="PF05860">
    <property type="entry name" value="TPS"/>
    <property type="match status" value="1"/>
</dbReference>
<dbReference type="NCBIfam" id="TIGR01901">
    <property type="entry name" value="adhes_NPXG"/>
    <property type="match status" value="1"/>
</dbReference>
<protein>
    <submittedName>
        <fullName evidence="3">Filamentous hemagglutinin N-terminal domain-containing protein</fullName>
    </submittedName>
</protein>